<organism evidence="13 14">
    <name type="scientific">Bacterioplanes sanyensis</name>
    <dbReference type="NCBI Taxonomy" id="1249553"/>
    <lineage>
        <taxon>Bacteria</taxon>
        <taxon>Pseudomonadati</taxon>
        <taxon>Pseudomonadota</taxon>
        <taxon>Gammaproteobacteria</taxon>
        <taxon>Oceanospirillales</taxon>
        <taxon>Oceanospirillaceae</taxon>
        <taxon>Bacterioplanes</taxon>
    </lineage>
</organism>
<keyword evidence="5 10" id="KW-0963">Cytoplasm</keyword>
<dbReference type="FunFam" id="3.40.50.10490:FF:000002">
    <property type="entry name" value="Glutamine--fructose-6-phosphate aminotransferase [isomerizing]"/>
    <property type="match status" value="1"/>
</dbReference>
<feature type="domain" description="SIS" evidence="12">
    <location>
        <begin position="282"/>
        <end position="421"/>
    </location>
</feature>
<dbReference type="FunFam" id="3.40.50.10490:FF:000001">
    <property type="entry name" value="Glutamine--fructose-6-phosphate aminotransferase [isomerizing]"/>
    <property type="match status" value="1"/>
</dbReference>
<dbReference type="KEGG" id="bsan:CHH28_13650"/>
<dbReference type="NCBIfam" id="TIGR01135">
    <property type="entry name" value="glmS"/>
    <property type="match status" value="1"/>
</dbReference>
<feature type="initiator methionine" description="Removed" evidence="10">
    <location>
        <position position="1"/>
    </location>
</feature>
<keyword evidence="9" id="KW-0315">Glutamine amidotransferase</keyword>
<dbReference type="GO" id="GO:0005829">
    <property type="term" value="C:cytosol"/>
    <property type="evidence" value="ECO:0007669"/>
    <property type="project" value="TreeGrafter"/>
</dbReference>
<dbReference type="OrthoDB" id="9761808at2"/>
<protein>
    <recommendedName>
        <fullName evidence="4 10">Glutamine--fructose-6-phosphate aminotransferase [isomerizing]</fullName>
        <ecNumber evidence="3 10">2.6.1.16</ecNumber>
    </recommendedName>
    <alternativeName>
        <fullName evidence="10">D-fructose-6-phosphate amidotransferase</fullName>
    </alternativeName>
    <alternativeName>
        <fullName evidence="10">GFAT</fullName>
    </alternativeName>
    <alternativeName>
        <fullName evidence="10">Glucosamine-6-phosphate synthase</fullName>
    </alternativeName>
    <alternativeName>
        <fullName evidence="10">Hexosephosphate aminotransferase</fullName>
    </alternativeName>
    <alternativeName>
        <fullName evidence="10">L-glutamine--D-fructose-6-phosphate amidotransferase</fullName>
    </alternativeName>
</protein>
<dbReference type="EMBL" id="CP022530">
    <property type="protein sequence ID" value="ASP39652.1"/>
    <property type="molecule type" value="Genomic_DNA"/>
</dbReference>
<dbReference type="GO" id="GO:0004360">
    <property type="term" value="F:glutamine-fructose-6-phosphate transaminase (isomerizing) activity"/>
    <property type="evidence" value="ECO:0007669"/>
    <property type="project" value="UniProtKB-UniRule"/>
</dbReference>
<feature type="domain" description="Glutamine amidotransferase type-2" evidence="11">
    <location>
        <begin position="2"/>
        <end position="217"/>
    </location>
</feature>
<evidence type="ECO:0000256" key="5">
    <source>
        <dbReference type="ARBA" id="ARBA00022490"/>
    </source>
</evidence>
<gene>
    <name evidence="10 13" type="primary">glmS</name>
    <name evidence="13" type="ORF">CHH28_13650</name>
</gene>
<dbReference type="PANTHER" id="PTHR10937">
    <property type="entry name" value="GLUCOSAMINE--FRUCTOSE-6-PHOSPHATE AMINOTRANSFERASE, ISOMERIZING"/>
    <property type="match status" value="1"/>
</dbReference>
<dbReference type="Proteomes" id="UP000202440">
    <property type="component" value="Chromosome"/>
</dbReference>
<dbReference type="RefSeq" id="WP_094060827.1">
    <property type="nucleotide sequence ID" value="NZ_CP022530.1"/>
</dbReference>
<evidence type="ECO:0000256" key="10">
    <source>
        <dbReference type="HAMAP-Rule" id="MF_00164"/>
    </source>
</evidence>
<dbReference type="CDD" id="cd00714">
    <property type="entry name" value="GFAT"/>
    <property type="match status" value="1"/>
</dbReference>
<feature type="active site" description="For Fru-6P isomerization activity" evidence="10">
    <location>
        <position position="601"/>
    </location>
</feature>
<dbReference type="Gene3D" id="3.40.50.10490">
    <property type="entry name" value="Glucose-6-phosphate isomerase like protein, domain 1"/>
    <property type="match status" value="2"/>
</dbReference>
<comment type="subcellular location">
    <subcellularLocation>
        <location evidence="2 10">Cytoplasm</location>
    </subcellularLocation>
</comment>
<dbReference type="InterPro" id="IPR047084">
    <property type="entry name" value="GFAT_N"/>
</dbReference>
<dbReference type="InterPro" id="IPR046348">
    <property type="entry name" value="SIS_dom_sf"/>
</dbReference>
<dbReference type="Pfam" id="PF01380">
    <property type="entry name" value="SIS"/>
    <property type="match status" value="2"/>
</dbReference>
<evidence type="ECO:0000256" key="3">
    <source>
        <dbReference type="ARBA" id="ARBA00012916"/>
    </source>
</evidence>
<evidence type="ECO:0000256" key="6">
    <source>
        <dbReference type="ARBA" id="ARBA00022576"/>
    </source>
</evidence>
<comment type="function">
    <text evidence="10">Catalyzes the first step in hexosamine metabolism, converting fructose-6P into glucosamine-6P using glutamine as a nitrogen source.</text>
</comment>
<evidence type="ECO:0000256" key="4">
    <source>
        <dbReference type="ARBA" id="ARBA00016090"/>
    </source>
</evidence>
<name>A0A222FLV7_9GAMM</name>
<dbReference type="GO" id="GO:0006047">
    <property type="term" value="P:UDP-N-acetylglucosamine metabolic process"/>
    <property type="evidence" value="ECO:0007669"/>
    <property type="project" value="TreeGrafter"/>
</dbReference>
<dbReference type="GO" id="GO:0005975">
    <property type="term" value="P:carbohydrate metabolic process"/>
    <property type="evidence" value="ECO:0007669"/>
    <property type="project" value="UniProtKB-UniRule"/>
</dbReference>
<dbReference type="InterPro" id="IPR035490">
    <property type="entry name" value="GlmS/FrlB_SIS"/>
</dbReference>
<dbReference type="NCBIfam" id="NF001484">
    <property type="entry name" value="PRK00331.1"/>
    <property type="match status" value="1"/>
</dbReference>
<dbReference type="CDD" id="cd05008">
    <property type="entry name" value="SIS_GlmS_GlmD_1"/>
    <property type="match status" value="1"/>
</dbReference>
<dbReference type="InterPro" id="IPR017932">
    <property type="entry name" value="GATase_2_dom"/>
</dbReference>
<sequence>MCGIFGATNGSSVTSSLLAGLEALAYRGYDSSGIAIAAANGLQRRRAEGKIGNLQSTIEQSPVDGNTGIGHTRWATHGRPDERNAHPHMTEQVAVVHNGIIENYQQLRLQLQAQGVAFDSDTDSEVIPRLISQQMAQGLDQAEAIRASLQQLKGSFAIAAIFSDSPDCIYAARMGSPLVIGKAHDAHYLASDSNALASKATLACHLEDGDLAYIRRDQLHIHDHTGALVERPFEVLEESRVNNGKQGYAHYMLKEMHEQPGIIEKLLHHYGDHAAGTSLDHAKLTLQHRQRLGIVACGSSYYAGMVGKYWLESIASLPVDLDIASEFRYRNTPLSSSSAHLFISQSGETADTLAALRYTKQLGITSLSLVNAPASAMARESAGFIETLAGAEIGVASTKAFTAQLMMLALLTLRLAESSAHCDAGTVKYAMDSLRHLPEQMRQMLKQQDAIQAIAGRLRRARNVLYIGRGMAYPLALEGALKLKEISYIHAEAYPAGELKHGPIALVDDELPVIVLAPPGELQEKTLSNLREIASRGAQITLISDQAGVDLAADGIQDAIVMPDCNAMAMPMLYTLPLQLLAYRVALLKGTDIDQPRNLAKSVTVE</sequence>
<evidence type="ECO:0000259" key="11">
    <source>
        <dbReference type="PROSITE" id="PS51278"/>
    </source>
</evidence>
<dbReference type="InterPro" id="IPR035466">
    <property type="entry name" value="GlmS/AgaS_SIS"/>
</dbReference>
<dbReference type="HAMAP" id="MF_00164">
    <property type="entry name" value="GlmS"/>
    <property type="match status" value="1"/>
</dbReference>
<accession>A0A222FLV7</accession>
<dbReference type="GO" id="GO:0006487">
    <property type="term" value="P:protein N-linked glycosylation"/>
    <property type="evidence" value="ECO:0007669"/>
    <property type="project" value="TreeGrafter"/>
</dbReference>
<dbReference type="GO" id="GO:0046349">
    <property type="term" value="P:amino sugar biosynthetic process"/>
    <property type="evidence" value="ECO:0007669"/>
    <property type="project" value="UniProtKB-ARBA"/>
</dbReference>
<feature type="active site" description="Nucleophile; for GATase activity" evidence="10">
    <location>
        <position position="2"/>
    </location>
</feature>
<dbReference type="GO" id="GO:0006002">
    <property type="term" value="P:fructose 6-phosphate metabolic process"/>
    <property type="evidence" value="ECO:0007669"/>
    <property type="project" value="TreeGrafter"/>
</dbReference>
<comment type="subunit">
    <text evidence="10">Homodimer.</text>
</comment>
<dbReference type="InterPro" id="IPR029055">
    <property type="entry name" value="Ntn_hydrolases_N"/>
</dbReference>
<dbReference type="Gene3D" id="3.60.20.10">
    <property type="entry name" value="Glutamine Phosphoribosylpyrophosphate, subunit 1, domain 1"/>
    <property type="match status" value="1"/>
</dbReference>
<dbReference type="SUPFAM" id="SSF53697">
    <property type="entry name" value="SIS domain"/>
    <property type="match status" value="1"/>
</dbReference>
<evidence type="ECO:0000256" key="2">
    <source>
        <dbReference type="ARBA" id="ARBA00004496"/>
    </source>
</evidence>
<feature type="domain" description="SIS" evidence="12">
    <location>
        <begin position="454"/>
        <end position="596"/>
    </location>
</feature>
<comment type="catalytic activity">
    <reaction evidence="1 10">
        <text>D-fructose 6-phosphate + L-glutamine = D-glucosamine 6-phosphate + L-glutamate</text>
        <dbReference type="Rhea" id="RHEA:13237"/>
        <dbReference type="ChEBI" id="CHEBI:29985"/>
        <dbReference type="ChEBI" id="CHEBI:58359"/>
        <dbReference type="ChEBI" id="CHEBI:58725"/>
        <dbReference type="ChEBI" id="CHEBI:61527"/>
        <dbReference type="EC" id="2.6.1.16"/>
    </reaction>
</comment>
<keyword evidence="6 10" id="KW-0032">Aminotransferase</keyword>
<dbReference type="InterPro" id="IPR005855">
    <property type="entry name" value="GFAT"/>
</dbReference>
<dbReference type="AlphaFoldDB" id="A0A222FLV7"/>
<dbReference type="CDD" id="cd05009">
    <property type="entry name" value="SIS_GlmS_GlmD_2"/>
    <property type="match status" value="1"/>
</dbReference>
<dbReference type="Pfam" id="PF13522">
    <property type="entry name" value="GATase_6"/>
    <property type="match status" value="1"/>
</dbReference>
<keyword evidence="8" id="KW-0677">Repeat</keyword>
<evidence type="ECO:0000256" key="9">
    <source>
        <dbReference type="ARBA" id="ARBA00022962"/>
    </source>
</evidence>
<dbReference type="FunFam" id="3.60.20.10:FF:000006">
    <property type="entry name" value="Glutamine--fructose-6-phosphate aminotransferase [isomerizing]"/>
    <property type="match status" value="1"/>
</dbReference>
<evidence type="ECO:0000259" key="12">
    <source>
        <dbReference type="PROSITE" id="PS51464"/>
    </source>
</evidence>
<proteinExistence type="inferred from homology"/>
<evidence type="ECO:0000313" key="13">
    <source>
        <dbReference type="EMBL" id="ASP39652.1"/>
    </source>
</evidence>
<dbReference type="PANTHER" id="PTHR10937:SF0">
    <property type="entry name" value="GLUTAMINE--FRUCTOSE-6-PHOSPHATE TRANSAMINASE (ISOMERIZING)"/>
    <property type="match status" value="1"/>
</dbReference>
<reference evidence="13 14" key="1">
    <citation type="submission" date="2017-07" db="EMBL/GenBank/DDBJ databases">
        <title>Annotated genome sequence of Bacterioplanes sanyensis isolated from Red Sea.</title>
        <authorList>
            <person name="Rehman Z.U."/>
        </authorList>
    </citation>
    <scope>NUCLEOTIDE SEQUENCE [LARGE SCALE GENOMIC DNA]</scope>
    <source>
        <strain evidence="13 14">NV9</strain>
    </source>
</reference>
<dbReference type="GO" id="GO:0097367">
    <property type="term" value="F:carbohydrate derivative binding"/>
    <property type="evidence" value="ECO:0007669"/>
    <property type="project" value="InterPro"/>
</dbReference>
<keyword evidence="7 10" id="KW-0808">Transferase</keyword>
<evidence type="ECO:0000313" key="14">
    <source>
        <dbReference type="Proteomes" id="UP000202440"/>
    </source>
</evidence>
<dbReference type="InterPro" id="IPR001347">
    <property type="entry name" value="SIS_dom"/>
</dbReference>
<dbReference type="PROSITE" id="PS51464">
    <property type="entry name" value="SIS"/>
    <property type="match status" value="2"/>
</dbReference>
<dbReference type="SUPFAM" id="SSF56235">
    <property type="entry name" value="N-terminal nucleophile aminohydrolases (Ntn hydrolases)"/>
    <property type="match status" value="1"/>
</dbReference>
<evidence type="ECO:0000256" key="8">
    <source>
        <dbReference type="ARBA" id="ARBA00022737"/>
    </source>
</evidence>
<evidence type="ECO:0000256" key="1">
    <source>
        <dbReference type="ARBA" id="ARBA00001031"/>
    </source>
</evidence>
<dbReference type="EC" id="2.6.1.16" evidence="3 10"/>
<evidence type="ECO:0000256" key="7">
    <source>
        <dbReference type="ARBA" id="ARBA00022679"/>
    </source>
</evidence>
<dbReference type="PROSITE" id="PS51278">
    <property type="entry name" value="GATASE_TYPE_2"/>
    <property type="match status" value="1"/>
</dbReference>
<keyword evidence="14" id="KW-1185">Reference proteome</keyword>